<accession>A0A1E3W229</accession>
<keyword evidence="2" id="KW-0812">Transmembrane</keyword>
<dbReference type="InterPro" id="IPR012338">
    <property type="entry name" value="Beta-lactam/transpept-like"/>
</dbReference>
<dbReference type="InterPro" id="IPR001466">
    <property type="entry name" value="Beta-lactam-related"/>
</dbReference>
<dbReference type="Proteomes" id="UP000094501">
    <property type="component" value="Unassembled WGS sequence"/>
</dbReference>
<feature type="region of interest" description="Disordered" evidence="1">
    <location>
        <begin position="389"/>
        <end position="413"/>
    </location>
</feature>
<sequence length="413" mass="44455">MPKALLLRGRLWLAAATVALAAVALVVVPPLYRIALLGSGYMAEQLCAGIFVSDRSFDHVMGEDLSGPGFGALALFTPHVDAEAKTVRASAYGIAGQTAVYQDGLGCTLIRHRSPDGFRARTGDLFAAEPLAAFDLEWPDGSIVAAGARDTDFEWPDGVDGQAASGAVDAIFADPDPARPRNTRALVVVHKGRIVAERYAPGFDAQMPLVGWSMSKTGTNALIGLRVKDGALSLDDKRLMPEWLGRDDMRGEITLNALLRMTSGLAFDEDPGDKLSDVSQMMFVQPNTAAFAASKPLAYAPGTHWHYSTGAAAILSGVLRETFDDERDYLRYPRERLFGPLGMRTAQLAPDASGTLMGGAFLYASARDWARLGLLYLQDGKWRGEQILPEAGSPIRPSRRFSLPKTNTGRRSG</sequence>
<dbReference type="PANTHER" id="PTHR43283:SF7">
    <property type="entry name" value="BETA-LACTAMASE-RELATED DOMAIN-CONTAINING PROTEIN"/>
    <property type="match status" value="1"/>
</dbReference>
<dbReference type="SUPFAM" id="SSF56601">
    <property type="entry name" value="beta-lactamase/transpeptidase-like"/>
    <property type="match status" value="1"/>
</dbReference>
<keyword evidence="2" id="KW-1133">Transmembrane helix</keyword>
<keyword evidence="5" id="KW-1185">Reference proteome</keyword>
<feature type="transmembrane region" description="Helical" evidence="2">
    <location>
        <begin position="12"/>
        <end position="32"/>
    </location>
</feature>
<proteinExistence type="predicted"/>
<organism evidence="4 5">
    <name type="scientific">Methyloceanibacter methanicus</name>
    <dbReference type="NCBI Taxonomy" id="1774968"/>
    <lineage>
        <taxon>Bacteria</taxon>
        <taxon>Pseudomonadati</taxon>
        <taxon>Pseudomonadota</taxon>
        <taxon>Alphaproteobacteria</taxon>
        <taxon>Hyphomicrobiales</taxon>
        <taxon>Hyphomicrobiaceae</taxon>
        <taxon>Methyloceanibacter</taxon>
    </lineage>
</organism>
<comment type="caution">
    <text evidence="4">The sequence shown here is derived from an EMBL/GenBank/DDBJ whole genome shotgun (WGS) entry which is preliminary data.</text>
</comment>
<dbReference type="InterPro" id="IPR050789">
    <property type="entry name" value="Diverse_Enzym_Activities"/>
</dbReference>
<gene>
    <name evidence="4" type="ORF">AUC68_01640</name>
</gene>
<evidence type="ECO:0000313" key="4">
    <source>
        <dbReference type="EMBL" id="ODR99864.1"/>
    </source>
</evidence>
<dbReference type="Pfam" id="PF00144">
    <property type="entry name" value="Beta-lactamase"/>
    <property type="match status" value="1"/>
</dbReference>
<dbReference type="PANTHER" id="PTHR43283">
    <property type="entry name" value="BETA-LACTAMASE-RELATED"/>
    <property type="match status" value="1"/>
</dbReference>
<reference evidence="4 5" key="1">
    <citation type="journal article" date="2016" name="Environ. Microbiol.">
        <title>New Methyloceanibacter diversity from North Sea sediments includes methanotroph containing solely the soluble methane monooxygenase.</title>
        <authorList>
            <person name="Vekeman B."/>
            <person name="Kerckhof F.M."/>
            <person name="Cremers G."/>
            <person name="de Vos P."/>
            <person name="Vandamme P."/>
            <person name="Boon N."/>
            <person name="Op den Camp H.J."/>
            <person name="Heylen K."/>
        </authorList>
    </citation>
    <scope>NUCLEOTIDE SEQUENCE [LARGE SCALE GENOMIC DNA]</scope>
    <source>
        <strain evidence="4 5">R-67174</strain>
    </source>
</reference>
<evidence type="ECO:0000313" key="5">
    <source>
        <dbReference type="Proteomes" id="UP000094501"/>
    </source>
</evidence>
<evidence type="ECO:0000256" key="2">
    <source>
        <dbReference type="SAM" id="Phobius"/>
    </source>
</evidence>
<dbReference type="STRING" id="1774968.AUC68_01640"/>
<evidence type="ECO:0000256" key="1">
    <source>
        <dbReference type="SAM" id="MobiDB-lite"/>
    </source>
</evidence>
<dbReference type="AlphaFoldDB" id="A0A1E3W229"/>
<evidence type="ECO:0000259" key="3">
    <source>
        <dbReference type="Pfam" id="PF00144"/>
    </source>
</evidence>
<dbReference type="EMBL" id="LPWG01000010">
    <property type="protein sequence ID" value="ODR99864.1"/>
    <property type="molecule type" value="Genomic_DNA"/>
</dbReference>
<dbReference type="Gene3D" id="3.40.710.10">
    <property type="entry name" value="DD-peptidase/beta-lactamase superfamily"/>
    <property type="match status" value="1"/>
</dbReference>
<feature type="compositionally biased region" description="Polar residues" evidence="1">
    <location>
        <begin position="404"/>
        <end position="413"/>
    </location>
</feature>
<feature type="domain" description="Beta-lactamase-related" evidence="3">
    <location>
        <begin position="185"/>
        <end position="389"/>
    </location>
</feature>
<protein>
    <recommendedName>
        <fullName evidence="3">Beta-lactamase-related domain-containing protein</fullName>
    </recommendedName>
</protein>
<keyword evidence="2" id="KW-0472">Membrane</keyword>
<name>A0A1E3W229_9HYPH</name>